<evidence type="ECO:0000313" key="10">
    <source>
        <dbReference type="Proteomes" id="UP001163046"/>
    </source>
</evidence>
<accession>A0A9X0D163</accession>
<comment type="caution">
    <text evidence="9">The sequence shown here is derived from an EMBL/GenBank/DDBJ whole genome shotgun (WGS) entry which is preliminary data.</text>
</comment>
<name>A0A9X0D163_9CNID</name>
<evidence type="ECO:0000256" key="5">
    <source>
        <dbReference type="ARBA" id="ARBA00023004"/>
    </source>
</evidence>
<keyword evidence="3 7" id="KW-0479">Metal-binding</keyword>
<dbReference type="PRINTS" id="PR00465">
    <property type="entry name" value="EP450IV"/>
</dbReference>
<keyword evidence="10" id="KW-1185">Reference proteome</keyword>
<dbReference type="GO" id="GO:0005789">
    <property type="term" value="C:endoplasmic reticulum membrane"/>
    <property type="evidence" value="ECO:0007669"/>
    <property type="project" value="UniProtKB-SubCell"/>
</dbReference>
<comment type="cofactor">
    <cofactor evidence="7">
        <name>heme</name>
        <dbReference type="ChEBI" id="CHEBI:30413"/>
    </cofactor>
</comment>
<keyword evidence="6" id="KW-0472">Membrane</keyword>
<dbReference type="InterPro" id="IPR001128">
    <property type="entry name" value="Cyt_P450"/>
</dbReference>
<dbReference type="InterPro" id="IPR036396">
    <property type="entry name" value="Cyt_P450_sf"/>
</dbReference>
<dbReference type="AlphaFoldDB" id="A0A9X0D163"/>
<dbReference type="PANTHER" id="PTHR24291">
    <property type="entry name" value="CYTOCHROME P450 FAMILY 4"/>
    <property type="match status" value="1"/>
</dbReference>
<dbReference type="OrthoDB" id="1470350at2759"/>
<sequence length="146" mass="16783">MKELRYLECVIKESQRLFPSVPFFARRTTEDCYLGGYVVPKYTTVGVSTIGLHRNPDVWPAPLEFNPDRFLPENSQGRHPYAFLPFSAGPRNCIGQRFAILEEKTILAYILHHFNISAMQSFDEVKTCAELVTRPKEGIFVSLSRR</sequence>
<dbReference type="PRINTS" id="PR00385">
    <property type="entry name" value="P450"/>
</dbReference>
<dbReference type="InterPro" id="IPR017972">
    <property type="entry name" value="Cyt_P450_CS"/>
</dbReference>
<dbReference type="InterPro" id="IPR050196">
    <property type="entry name" value="Cytochrome_P450_Monoox"/>
</dbReference>
<keyword evidence="7 8" id="KW-0349">Heme</keyword>
<reference evidence="9" key="1">
    <citation type="submission" date="2023-01" db="EMBL/GenBank/DDBJ databases">
        <title>Genome assembly of the deep-sea coral Lophelia pertusa.</title>
        <authorList>
            <person name="Herrera S."/>
            <person name="Cordes E."/>
        </authorList>
    </citation>
    <scope>NUCLEOTIDE SEQUENCE</scope>
    <source>
        <strain evidence="9">USNM1676648</strain>
        <tissue evidence="9">Polyp</tissue>
    </source>
</reference>
<protein>
    <submittedName>
        <fullName evidence="9">Cytochrome P450 4V2</fullName>
    </submittedName>
</protein>
<proteinExistence type="inferred from homology"/>
<dbReference type="GO" id="GO:0020037">
    <property type="term" value="F:heme binding"/>
    <property type="evidence" value="ECO:0007669"/>
    <property type="project" value="InterPro"/>
</dbReference>
<feature type="binding site" description="axial binding residue" evidence="7">
    <location>
        <position position="93"/>
    </location>
    <ligand>
        <name>heme</name>
        <dbReference type="ChEBI" id="CHEBI:30413"/>
    </ligand>
    <ligandPart>
        <name>Fe</name>
        <dbReference type="ChEBI" id="CHEBI:18248"/>
    </ligandPart>
</feature>
<comment type="similarity">
    <text evidence="2 8">Belongs to the cytochrome P450 family.</text>
</comment>
<keyword evidence="5 7" id="KW-0408">Iron</keyword>
<organism evidence="9 10">
    <name type="scientific">Desmophyllum pertusum</name>
    <dbReference type="NCBI Taxonomy" id="174260"/>
    <lineage>
        <taxon>Eukaryota</taxon>
        <taxon>Metazoa</taxon>
        <taxon>Cnidaria</taxon>
        <taxon>Anthozoa</taxon>
        <taxon>Hexacorallia</taxon>
        <taxon>Scleractinia</taxon>
        <taxon>Caryophylliina</taxon>
        <taxon>Caryophylliidae</taxon>
        <taxon>Desmophyllum</taxon>
    </lineage>
</organism>
<evidence type="ECO:0000256" key="2">
    <source>
        <dbReference type="ARBA" id="ARBA00010617"/>
    </source>
</evidence>
<gene>
    <name evidence="9" type="primary">CYP4V2_2</name>
    <name evidence="9" type="ORF">OS493_031959</name>
</gene>
<evidence type="ECO:0000313" key="9">
    <source>
        <dbReference type="EMBL" id="KAJ7382901.1"/>
    </source>
</evidence>
<dbReference type="GO" id="GO:0016705">
    <property type="term" value="F:oxidoreductase activity, acting on paired donors, with incorporation or reduction of molecular oxygen"/>
    <property type="evidence" value="ECO:0007669"/>
    <property type="project" value="InterPro"/>
</dbReference>
<evidence type="ECO:0000256" key="3">
    <source>
        <dbReference type="ARBA" id="ARBA00022723"/>
    </source>
</evidence>
<dbReference type="InterPro" id="IPR002403">
    <property type="entry name" value="Cyt_P450_E_grp-IV"/>
</dbReference>
<dbReference type="PANTHER" id="PTHR24291:SF189">
    <property type="entry name" value="CYTOCHROME P450 4C3-RELATED"/>
    <property type="match status" value="1"/>
</dbReference>
<dbReference type="SUPFAM" id="SSF48264">
    <property type="entry name" value="Cytochrome P450"/>
    <property type="match status" value="1"/>
</dbReference>
<evidence type="ECO:0000256" key="6">
    <source>
        <dbReference type="ARBA" id="ARBA00023136"/>
    </source>
</evidence>
<evidence type="ECO:0000256" key="8">
    <source>
        <dbReference type="RuleBase" id="RU000461"/>
    </source>
</evidence>
<evidence type="ECO:0000256" key="7">
    <source>
        <dbReference type="PIRSR" id="PIRSR602403-1"/>
    </source>
</evidence>
<keyword evidence="8" id="KW-0503">Monooxygenase</keyword>
<dbReference type="Gene3D" id="1.10.630.10">
    <property type="entry name" value="Cytochrome P450"/>
    <property type="match status" value="1"/>
</dbReference>
<dbReference type="GO" id="GO:0004497">
    <property type="term" value="F:monooxygenase activity"/>
    <property type="evidence" value="ECO:0007669"/>
    <property type="project" value="UniProtKB-KW"/>
</dbReference>
<dbReference type="Pfam" id="PF00067">
    <property type="entry name" value="p450"/>
    <property type="match status" value="1"/>
</dbReference>
<evidence type="ECO:0000256" key="4">
    <source>
        <dbReference type="ARBA" id="ARBA00022824"/>
    </source>
</evidence>
<dbReference type="EMBL" id="MU825911">
    <property type="protein sequence ID" value="KAJ7382901.1"/>
    <property type="molecule type" value="Genomic_DNA"/>
</dbReference>
<keyword evidence="4" id="KW-0256">Endoplasmic reticulum</keyword>
<dbReference type="PROSITE" id="PS00086">
    <property type="entry name" value="CYTOCHROME_P450"/>
    <property type="match status" value="1"/>
</dbReference>
<dbReference type="Proteomes" id="UP001163046">
    <property type="component" value="Unassembled WGS sequence"/>
</dbReference>
<keyword evidence="8" id="KW-0560">Oxidoreductase</keyword>
<dbReference type="GO" id="GO:0005506">
    <property type="term" value="F:iron ion binding"/>
    <property type="evidence" value="ECO:0007669"/>
    <property type="project" value="InterPro"/>
</dbReference>
<comment type="subcellular location">
    <subcellularLocation>
        <location evidence="1">Endoplasmic reticulum membrane</location>
    </subcellularLocation>
</comment>
<evidence type="ECO:0000256" key="1">
    <source>
        <dbReference type="ARBA" id="ARBA00004586"/>
    </source>
</evidence>